<dbReference type="InterPro" id="IPR053168">
    <property type="entry name" value="Glutamic_endopeptidase"/>
</dbReference>
<organism evidence="2 3">
    <name type="scientific">Protea cynaroides</name>
    <dbReference type="NCBI Taxonomy" id="273540"/>
    <lineage>
        <taxon>Eukaryota</taxon>
        <taxon>Viridiplantae</taxon>
        <taxon>Streptophyta</taxon>
        <taxon>Embryophyta</taxon>
        <taxon>Tracheophyta</taxon>
        <taxon>Spermatophyta</taxon>
        <taxon>Magnoliopsida</taxon>
        <taxon>Proteales</taxon>
        <taxon>Proteaceae</taxon>
        <taxon>Protea</taxon>
    </lineage>
</organism>
<dbReference type="Pfam" id="PF03080">
    <property type="entry name" value="Neprosin"/>
    <property type="match status" value="1"/>
</dbReference>
<dbReference type="PANTHER" id="PTHR31589">
    <property type="entry name" value="PROTEIN, PUTATIVE (DUF239)-RELATED-RELATED"/>
    <property type="match status" value="1"/>
</dbReference>
<evidence type="ECO:0000259" key="1">
    <source>
        <dbReference type="PROSITE" id="PS52045"/>
    </source>
</evidence>
<feature type="domain" description="Neprosin PEP catalytic" evidence="1">
    <location>
        <begin position="1"/>
        <end position="183"/>
    </location>
</feature>
<dbReference type="InterPro" id="IPR004314">
    <property type="entry name" value="Neprosin"/>
</dbReference>
<proteinExistence type="predicted"/>
<dbReference type="PROSITE" id="PS52045">
    <property type="entry name" value="NEPROSIN_PEP_CD"/>
    <property type="match status" value="1"/>
</dbReference>
<dbReference type="Proteomes" id="UP001141806">
    <property type="component" value="Unassembled WGS sequence"/>
</dbReference>
<dbReference type="AlphaFoldDB" id="A0A9Q0HCQ0"/>
<dbReference type="EMBL" id="JAMYWD010000008">
    <property type="protein sequence ID" value="KAJ4963997.1"/>
    <property type="molecule type" value="Genomic_DNA"/>
</dbReference>
<accession>A0A9Q0HCQ0</accession>
<comment type="caution">
    <text evidence="2">The sequence shown here is derived from an EMBL/GenBank/DDBJ whole genome shotgun (WGS) entry which is preliminary data.</text>
</comment>
<evidence type="ECO:0000313" key="3">
    <source>
        <dbReference type="Proteomes" id="UP001141806"/>
    </source>
</evidence>
<protein>
    <recommendedName>
        <fullName evidence="1">Neprosin PEP catalytic domain-containing protein</fullName>
    </recommendedName>
</protein>
<reference evidence="2" key="1">
    <citation type="journal article" date="2023" name="Plant J.">
        <title>The genome of the king protea, Protea cynaroides.</title>
        <authorList>
            <person name="Chang J."/>
            <person name="Duong T.A."/>
            <person name="Schoeman C."/>
            <person name="Ma X."/>
            <person name="Roodt D."/>
            <person name="Barker N."/>
            <person name="Li Z."/>
            <person name="Van de Peer Y."/>
            <person name="Mizrachi E."/>
        </authorList>
    </citation>
    <scope>NUCLEOTIDE SEQUENCE</scope>
    <source>
        <tissue evidence="2">Young leaves</tissue>
    </source>
</reference>
<keyword evidence="3" id="KW-1185">Reference proteome</keyword>
<dbReference type="OrthoDB" id="1858978at2759"/>
<evidence type="ECO:0000313" key="2">
    <source>
        <dbReference type="EMBL" id="KAJ4963997.1"/>
    </source>
</evidence>
<dbReference type="PANTHER" id="PTHR31589:SF24">
    <property type="entry name" value="OS07G0205500 PROTEIN"/>
    <property type="match status" value="1"/>
</dbReference>
<gene>
    <name evidence="2" type="ORF">NE237_023936</name>
</gene>
<sequence length="183" mass="20468">MITQITDVNIAERGLIHGASAQINVYNPKVEASQFTNAQIWINGGPNENPNHIMAGWTDRNTGNWWLSISDNKVHVGYWPKSLFSYLTDGANSVSWGGLAQAGSDGVSPPMGSGLFPKDYYSCFFRWLKYVDHDYYFRNPTGFERIRTRVDGKNCYDILYHEDELYSRVGASITFGGPGGHCA</sequence>
<name>A0A9Q0HCQ0_9MAGN</name>